<dbReference type="PANTHER" id="PTHR30273:SF2">
    <property type="entry name" value="PROTEIN FECR"/>
    <property type="match status" value="1"/>
</dbReference>
<dbReference type="Gene3D" id="2.60.120.1440">
    <property type="match status" value="1"/>
</dbReference>
<keyword evidence="1" id="KW-1133">Transmembrane helix</keyword>
<feature type="transmembrane region" description="Helical" evidence="1">
    <location>
        <begin position="91"/>
        <end position="109"/>
    </location>
</feature>
<dbReference type="InterPro" id="IPR012373">
    <property type="entry name" value="Ferrdict_sens_TM"/>
</dbReference>
<dbReference type="Pfam" id="PF16344">
    <property type="entry name" value="FecR_C"/>
    <property type="match status" value="1"/>
</dbReference>
<organism evidence="4 5">
    <name type="scientific">Sphingobacterium gobiense</name>
    <dbReference type="NCBI Taxonomy" id="1382456"/>
    <lineage>
        <taxon>Bacteria</taxon>
        <taxon>Pseudomonadati</taxon>
        <taxon>Bacteroidota</taxon>
        <taxon>Sphingobacteriia</taxon>
        <taxon>Sphingobacteriales</taxon>
        <taxon>Sphingobacteriaceae</taxon>
        <taxon>Sphingobacterium</taxon>
    </lineage>
</organism>
<keyword evidence="1" id="KW-0472">Membrane</keyword>
<dbReference type="PANTHER" id="PTHR30273">
    <property type="entry name" value="PERIPLASMIC SIGNAL SENSOR AND SIGMA FACTOR ACTIVATOR FECR-RELATED"/>
    <property type="match status" value="1"/>
</dbReference>
<keyword evidence="5" id="KW-1185">Reference proteome</keyword>
<dbReference type="PIRSF" id="PIRSF018266">
    <property type="entry name" value="FecR"/>
    <property type="match status" value="1"/>
</dbReference>
<accession>A0A2S9JTR1</accession>
<evidence type="ECO:0008006" key="6">
    <source>
        <dbReference type="Google" id="ProtNLM"/>
    </source>
</evidence>
<dbReference type="GO" id="GO:0016989">
    <property type="term" value="F:sigma factor antagonist activity"/>
    <property type="evidence" value="ECO:0007669"/>
    <property type="project" value="TreeGrafter"/>
</dbReference>
<dbReference type="EMBL" id="PVBS01000001">
    <property type="protein sequence ID" value="PRD56677.1"/>
    <property type="molecule type" value="Genomic_DNA"/>
</dbReference>
<sequence>MEELTIEQLIADTSFVNYCLGTDIEDIAYWTSWIDDHPQYDTLLEEAKKMVFLLKDVPSLLELEGERARIIAYIEAGESSSKRRIVYWKPLAAVAAAILILIGIAQFILPARFSAPLKKNVPIWVNQEVPPKKTMELRLEDGTKVTLSPSSKLSYPKTFSDTLRMVRLDGSGFFDVQRQPEKPFVIATSDAQIRVLGTSFSLEAFEGDGSMKLALFTGKVAFSTGQVYKEIESGTTLVFNKFDGSISLFDFDPTSPAHVGDLLFEHASFEEVRRKVSRFYGVTFVASSEIDMEFSGKFQNESLNNVLDDLTHTTGYHFAVKADTVFVTQK</sequence>
<proteinExistence type="predicted"/>
<evidence type="ECO:0000313" key="5">
    <source>
        <dbReference type="Proteomes" id="UP000238642"/>
    </source>
</evidence>
<dbReference type="RefSeq" id="WP_105723712.1">
    <property type="nucleotide sequence ID" value="NZ_PVBS01000001.1"/>
</dbReference>
<name>A0A2S9JTR1_9SPHI</name>
<dbReference type="Pfam" id="PF04773">
    <property type="entry name" value="FecR"/>
    <property type="match status" value="1"/>
</dbReference>
<dbReference type="AlphaFoldDB" id="A0A2S9JTR1"/>
<feature type="domain" description="Protein FecR C-terminal" evidence="3">
    <location>
        <begin position="262"/>
        <end position="327"/>
    </location>
</feature>
<feature type="domain" description="FecR protein" evidence="2">
    <location>
        <begin position="131"/>
        <end position="220"/>
    </location>
</feature>
<dbReference type="InterPro" id="IPR006860">
    <property type="entry name" value="FecR"/>
</dbReference>
<gene>
    <name evidence="4" type="ORF">C5749_05455</name>
</gene>
<reference evidence="4 5" key="1">
    <citation type="submission" date="2018-02" db="EMBL/GenBank/DDBJ databases">
        <title>The draft genome of Sphingobacterium gobiense H7.</title>
        <authorList>
            <person name="Li L."/>
            <person name="Liu L."/>
            <person name="Zhang X."/>
            <person name="Wang T."/>
            <person name="Liang L."/>
        </authorList>
    </citation>
    <scope>NUCLEOTIDE SEQUENCE [LARGE SCALE GENOMIC DNA]</scope>
    <source>
        <strain evidence="4 5">ACCC 05757</strain>
    </source>
</reference>
<evidence type="ECO:0000259" key="3">
    <source>
        <dbReference type="Pfam" id="PF16344"/>
    </source>
</evidence>
<dbReference type="InterPro" id="IPR032508">
    <property type="entry name" value="FecR_C"/>
</dbReference>
<evidence type="ECO:0000256" key="1">
    <source>
        <dbReference type="SAM" id="Phobius"/>
    </source>
</evidence>
<dbReference type="Proteomes" id="UP000238642">
    <property type="component" value="Unassembled WGS sequence"/>
</dbReference>
<protein>
    <recommendedName>
        <fullName evidence="6">FecR protein domain-containing protein</fullName>
    </recommendedName>
</protein>
<keyword evidence="1" id="KW-0812">Transmembrane</keyword>
<comment type="caution">
    <text evidence="4">The sequence shown here is derived from an EMBL/GenBank/DDBJ whole genome shotgun (WGS) entry which is preliminary data.</text>
</comment>
<evidence type="ECO:0000313" key="4">
    <source>
        <dbReference type="EMBL" id="PRD56677.1"/>
    </source>
</evidence>
<evidence type="ECO:0000259" key="2">
    <source>
        <dbReference type="Pfam" id="PF04773"/>
    </source>
</evidence>
<dbReference type="Gene3D" id="3.55.50.30">
    <property type="match status" value="1"/>
</dbReference>
<dbReference type="OrthoDB" id="1523735at2"/>